<gene>
    <name evidence="1" type="ORF">POSPLADRAFT_1160537</name>
</gene>
<proteinExistence type="predicted"/>
<protein>
    <submittedName>
        <fullName evidence="1">Uncharacterized protein</fullName>
    </submittedName>
</protein>
<feature type="non-terminal residue" evidence="1">
    <location>
        <position position="1"/>
    </location>
</feature>
<dbReference type="OrthoDB" id="3038857at2759"/>
<evidence type="ECO:0000313" key="1">
    <source>
        <dbReference type="EMBL" id="OSX56362.1"/>
    </source>
</evidence>
<name>A0A1X6MJK6_9APHY</name>
<organism evidence="1 2">
    <name type="scientific">Postia placenta MAD-698-R-SB12</name>
    <dbReference type="NCBI Taxonomy" id="670580"/>
    <lineage>
        <taxon>Eukaryota</taxon>
        <taxon>Fungi</taxon>
        <taxon>Dikarya</taxon>
        <taxon>Basidiomycota</taxon>
        <taxon>Agaricomycotina</taxon>
        <taxon>Agaricomycetes</taxon>
        <taxon>Polyporales</taxon>
        <taxon>Adustoporiaceae</taxon>
        <taxon>Rhodonia</taxon>
    </lineage>
</organism>
<reference evidence="1 2" key="1">
    <citation type="submission" date="2017-04" db="EMBL/GenBank/DDBJ databases">
        <title>Genome Sequence of the Model Brown-Rot Fungus Postia placenta SB12.</title>
        <authorList>
            <consortium name="DOE Joint Genome Institute"/>
            <person name="Gaskell J."/>
            <person name="Kersten P."/>
            <person name="Larrondo L.F."/>
            <person name="Canessa P."/>
            <person name="Martinez D."/>
            <person name="Hibbett D."/>
            <person name="Schmoll M."/>
            <person name="Kubicek C.P."/>
            <person name="Martinez A.T."/>
            <person name="Yadav J."/>
            <person name="Master E."/>
            <person name="Magnuson J.K."/>
            <person name="James T."/>
            <person name="Yaver D."/>
            <person name="Berka R."/>
            <person name="Labutti K."/>
            <person name="Lipzen A."/>
            <person name="Aerts A."/>
            <person name="Barry K."/>
            <person name="Henrissat B."/>
            <person name="Blanchette R."/>
            <person name="Grigoriev I."/>
            <person name="Cullen D."/>
        </authorList>
    </citation>
    <scope>NUCLEOTIDE SEQUENCE [LARGE SCALE GENOMIC DNA]</scope>
    <source>
        <strain evidence="1 2">MAD-698-R-SB12</strain>
    </source>
</reference>
<accession>A0A1X6MJK6</accession>
<dbReference type="Proteomes" id="UP000194127">
    <property type="component" value="Unassembled WGS sequence"/>
</dbReference>
<evidence type="ECO:0000313" key="2">
    <source>
        <dbReference type="Proteomes" id="UP000194127"/>
    </source>
</evidence>
<dbReference type="GeneID" id="36332507"/>
<dbReference type="RefSeq" id="XP_024333156.1">
    <property type="nucleotide sequence ID" value="XM_024487558.1"/>
</dbReference>
<dbReference type="AlphaFoldDB" id="A0A1X6MJK6"/>
<dbReference type="EMBL" id="KZ110614">
    <property type="protein sequence ID" value="OSX56362.1"/>
    <property type="molecule type" value="Genomic_DNA"/>
</dbReference>
<sequence length="72" mass="8009">ITARGYCRHLAALDEQLQIPELVNLVASFLLQQLNDNTAPMQDASQYRSPRLRMSVFHSAVATFYAPSDLSG</sequence>
<keyword evidence="2" id="KW-1185">Reference proteome</keyword>